<sequence length="105" mass="11773">MGYENGNGVANILFRGVFRVPQEANAKVRPRSRLRPRKGYHECLRYRGSTSLGKSEKAKRACLTLSLNTAVNDFCVSSMNREEGSVQHRDCRDSSEIIDAKLAVK</sequence>
<keyword evidence="2" id="KW-1185">Reference proteome</keyword>
<reference evidence="1 2" key="1">
    <citation type="submission" date="2024-09" db="EMBL/GenBank/DDBJ databases">
        <title>Chromosome-scale assembly of Riccia fluitans.</title>
        <authorList>
            <person name="Paukszto L."/>
            <person name="Sawicki J."/>
            <person name="Karawczyk K."/>
            <person name="Piernik-Szablinska J."/>
            <person name="Szczecinska M."/>
            <person name="Mazdziarz M."/>
        </authorList>
    </citation>
    <scope>NUCLEOTIDE SEQUENCE [LARGE SCALE GENOMIC DNA]</scope>
    <source>
        <strain evidence="1">Rf_01</strain>
        <tissue evidence="1">Aerial parts of the thallus</tissue>
    </source>
</reference>
<protein>
    <submittedName>
        <fullName evidence="1">Uncharacterized protein</fullName>
    </submittedName>
</protein>
<accession>A0ABD1ZT13</accession>
<organism evidence="1 2">
    <name type="scientific">Riccia fluitans</name>
    <dbReference type="NCBI Taxonomy" id="41844"/>
    <lineage>
        <taxon>Eukaryota</taxon>
        <taxon>Viridiplantae</taxon>
        <taxon>Streptophyta</taxon>
        <taxon>Embryophyta</taxon>
        <taxon>Marchantiophyta</taxon>
        <taxon>Marchantiopsida</taxon>
        <taxon>Marchantiidae</taxon>
        <taxon>Marchantiales</taxon>
        <taxon>Ricciaceae</taxon>
        <taxon>Riccia</taxon>
    </lineage>
</organism>
<dbReference type="EMBL" id="JBHFFA010000001">
    <property type="protein sequence ID" value="KAL2654141.1"/>
    <property type="molecule type" value="Genomic_DNA"/>
</dbReference>
<evidence type="ECO:0000313" key="2">
    <source>
        <dbReference type="Proteomes" id="UP001605036"/>
    </source>
</evidence>
<evidence type="ECO:0000313" key="1">
    <source>
        <dbReference type="EMBL" id="KAL2654141.1"/>
    </source>
</evidence>
<proteinExistence type="predicted"/>
<dbReference type="Proteomes" id="UP001605036">
    <property type="component" value="Unassembled WGS sequence"/>
</dbReference>
<dbReference type="AlphaFoldDB" id="A0ABD1ZT13"/>
<gene>
    <name evidence="1" type="ORF">R1flu_022269</name>
</gene>
<comment type="caution">
    <text evidence="1">The sequence shown here is derived from an EMBL/GenBank/DDBJ whole genome shotgun (WGS) entry which is preliminary data.</text>
</comment>
<name>A0ABD1ZT13_9MARC</name>